<evidence type="ECO:0000313" key="2">
    <source>
        <dbReference type="EMBL" id="MBO1359024.1"/>
    </source>
</evidence>
<dbReference type="Proteomes" id="UP000664771">
    <property type="component" value="Unassembled WGS sequence"/>
</dbReference>
<sequence>MARKPDSVRAARHEASSGDRHLPTAVEQNSGLWARELSTLRIADLFLTARGLPGHWTQIQMQIRAGNNFFFRTENYGNGFNDGGKTTSEGRELFAYIADSIVRAAMNADFDFGEQRMEFPPDCAFLKMSRINGVVKVSSTPGELK</sequence>
<keyword evidence="3" id="KW-1185">Reference proteome</keyword>
<gene>
    <name evidence="2" type="ORF">J2D73_04315</name>
</gene>
<accession>A0ABS3LSY4</accession>
<reference evidence="2 3" key="1">
    <citation type="submission" date="2021-03" db="EMBL/GenBank/DDBJ databases">
        <title>The complete genome sequence of Acetobacter sacchari TBRC 11175.</title>
        <authorList>
            <person name="Charoenyingcharoen P."/>
            <person name="Yukphan P."/>
        </authorList>
    </citation>
    <scope>NUCLEOTIDE SEQUENCE [LARGE SCALE GENOMIC DNA]</scope>
    <source>
        <strain evidence="2 3">TBRC 11175</strain>
    </source>
</reference>
<evidence type="ECO:0000313" key="3">
    <source>
        <dbReference type="Proteomes" id="UP000664771"/>
    </source>
</evidence>
<feature type="compositionally biased region" description="Basic and acidic residues" evidence="1">
    <location>
        <begin position="1"/>
        <end position="22"/>
    </location>
</feature>
<proteinExistence type="predicted"/>
<comment type="caution">
    <text evidence="2">The sequence shown here is derived from an EMBL/GenBank/DDBJ whole genome shotgun (WGS) entry which is preliminary data.</text>
</comment>
<organism evidence="2 3">
    <name type="scientific">Acetobacter sacchari</name>
    <dbReference type="NCBI Taxonomy" id="2661687"/>
    <lineage>
        <taxon>Bacteria</taxon>
        <taxon>Pseudomonadati</taxon>
        <taxon>Pseudomonadota</taxon>
        <taxon>Alphaproteobacteria</taxon>
        <taxon>Acetobacterales</taxon>
        <taxon>Acetobacteraceae</taxon>
        <taxon>Acetobacter</taxon>
    </lineage>
</organism>
<name>A0ABS3LSY4_9PROT</name>
<dbReference type="RefSeq" id="WP_207879754.1">
    <property type="nucleotide sequence ID" value="NZ_JAFVMF010000004.1"/>
</dbReference>
<feature type="region of interest" description="Disordered" evidence="1">
    <location>
        <begin position="1"/>
        <end position="23"/>
    </location>
</feature>
<evidence type="ECO:0000256" key="1">
    <source>
        <dbReference type="SAM" id="MobiDB-lite"/>
    </source>
</evidence>
<dbReference type="EMBL" id="JAFVMF010000004">
    <property type="protein sequence ID" value="MBO1359024.1"/>
    <property type="molecule type" value="Genomic_DNA"/>
</dbReference>
<protein>
    <submittedName>
        <fullName evidence="2">Uncharacterized protein</fullName>
    </submittedName>
</protein>